<evidence type="ECO:0000256" key="1">
    <source>
        <dbReference type="SAM" id="MobiDB-lite"/>
    </source>
</evidence>
<accession>A0A6L2KY03</accession>
<gene>
    <name evidence="2" type="ORF">Tci_025395</name>
</gene>
<comment type="caution">
    <text evidence="2">The sequence shown here is derived from an EMBL/GenBank/DDBJ whole genome shotgun (WGS) entry which is preliminary data.</text>
</comment>
<proteinExistence type="predicted"/>
<name>A0A6L2KY03_TANCI</name>
<dbReference type="AlphaFoldDB" id="A0A6L2KY03"/>
<reference evidence="2" key="1">
    <citation type="journal article" date="2019" name="Sci. Rep.">
        <title>Draft genome of Tanacetum cinerariifolium, the natural source of mosquito coil.</title>
        <authorList>
            <person name="Yamashiro T."/>
            <person name="Shiraishi A."/>
            <person name="Satake H."/>
            <person name="Nakayama K."/>
        </authorList>
    </citation>
    <scope>NUCLEOTIDE SEQUENCE</scope>
</reference>
<organism evidence="2">
    <name type="scientific">Tanacetum cinerariifolium</name>
    <name type="common">Dalmatian daisy</name>
    <name type="synonym">Chrysanthemum cinerariifolium</name>
    <dbReference type="NCBI Taxonomy" id="118510"/>
    <lineage>
        <taxon>Eukaryota</taxon>
        <taxon>Viridiplantae</taxon>
        <taxon>Streptophyta</taxon>
        <taxon>Embryophyta</taxon>
        <taxon>Tracheophyta</taxon>
        <taxon>Spermatophyta</taxon>
        <taxon>Magnoliopsida</taxon>
        <taxon>eudicotyledons</taxon>
        <taxon>Gunneridae</taxon>
        <taxon>Pentapetalae</taxon>
        <taxon>asterids</taxon>
        <taxon>campanulids</taxon>
        <taxon>Asterales</taxon>
        <taxon>Asteraceae</taxon>
        <taxon>Asteroideae</taxon>
        <taxon>Anthemideae</taxon>
        <taxon>Anthemidinae</taxon>
        <taxon>Tanacetum</taxon>
    </lineage>
</organism>
<feature type="region of interest" description="Disordered" evidence="1">
    <location>
        <begin position="33"/>
        <end position="57"/>
    </location>
</feature>
<dbReference type="EMBL" id="BKCJ010003170">
    <property type="protein sequence ID" value="GEU53417.1"/>
    <property type="molecule type" value="Genomic_DNA"/>
</dbReference>
<evidence type="ECO:0000313" key="2">
    <source>
        <dbReference type="EMBL" id="GEU53417.1"/>
    </source>
</evidence>
<protein>
    <submittedName>
        <fullName evidence="2">Uncharacterized protein</fullName>
    </submittedName>
</protein>
<feature type="compositionally biased region" description="Polar residues" evidence="1">
    <location>
        <begin position="33"/>
        <end position="42"/>
    </location>
</feature>
<sequence length="96" mass="10377">MGYFVSNNVDEYFNPPPSIYFLVLAVVAPDPANSTGTSSLTTIDHDAPSPSTSQTPLETQSLVIPFGVEEEFHDIEVAHIDNDPLFGVSIPEPNSE</sequence>